<organism evidence="1 2">
    <name type="scientific">Nostoc flagelliforme CCNUN1</name>
    <dbReference type="NCBI Taxonomy" id="2038116"/>
    <lineage>
        <taxon>Bacteria</taxon>
        <taxon>Bacillati</taxon>
        <taxon>Cyanobacteriota</taxon>
        <taxon>Cyanophyceae</taxon>
        <taxon>Nostocales</taxon>
        <taxon>Nostocaceae</taxon>
        <taxon>Nostoc</taxon>
    </lineage>
</organism>
<dbReference type="KEGG" id="nfl:COO91_02867"/>
<gene>
    <name evidence="1" type="ORF">COO91_02867</name>
</gene>
<dbReference type="AlphaFoldDB" id="A0A2K8SNF7"/>
<keyword evidence="2" id="KW-1185">Reference proteome</keyword>
<proteinExistence type="predicted"/>
<sequence length="39" mass="4198">MSELASVLDSVVSQFTIANLVYKIGEYEASAKGWFATGN</sequence>
<evidence type="ECO:0000313" key="1">
    <source>
        <dbReference type="EMBL" id="AUB36938.1"/>
    </source>
</evidence>
<name>A0A2K8SNF7_9NOSO</name>
<evidence type="ECO:0000313" key="2">
    <source>
        <dbReference type="Proteomes" id="UP000232003"/>
    </source>
</evidence>
<accession>A0A2K8SNF7</accession>
<protein>
    <submittedName>
        <fullName evidence="1">Arginase family enzyme</fullName>
    </submittedName>
</protein>
<reference evidence="1 2" key="1">
    <citation type="submission" date="2017-11" db="EMBL/GenBank/DDBJ databases">
        <title>Complete genome of a free-living desiccation-tolerant cyanobacterium and its photosynthetic adaptation to extreme terrestrial habitat.</title>
        <authorList>
            <person name="Shang J."/>
        </authorList>
    </citation>
    <scope>NUCLEOTIDE SEQUENCE [LARGE SCALE GENOMIC DNA]</scope>
    <source>
        <strain evidence="1 2">CCNUN1</strain>
    </source>
</reference>
<dbReference type="EMBL" id="CP024785">
    <property type="protein sequence ID" value="AUB36938.1"/>
    <property type="molecule type" value="Genomic_DNA"/>
</dbReference>
<dbReference type="Proteomes" id="UP000232003">
    <property type="component" value="Chromosome"/>
</dbReference>